<dbReference type="PANTHER" id="PTHR20931:SF0">
    <property type="entry name" value="TETRATRICOPEPTIDE REPEAT PROTEIN 30"/>
    <property type="match status" value="1"/>
</dbReference>
<reference evidence="6" key="1">
    <citation type="submission" date="2016-11" db="UniProtKB">
        <authorList>
            <consortium name="WormBaseParasite"/>
        </authorList>
    </citation>
    <scope>IDENTIFICATION</scope>
</reference>
<comment type="similarity">
    <text evidence="3">Belongs to the TTC30/dfy-1/fleer family.</text>
</comment>
<protein>
    <recommendedName>
        <fullName evidence="3">Tetratricopeptide repeat protein 30</fullName>
    </recommendedName>
</protein>
<organism evidence="5 6">
    <name type="scientific">Macrostomum lignano</name>
    <dbReference type="NCBI Taxonomy" id="282301"/>
    <lineage>
        <taxon>Eukaryota</taxon>
        <taxon>Metazoa</taxon>
        <taxon>Spiralia</taxon>
        <taxon>Lophotrochozoa</taxon>
        <taxon>Platyhelminthes</taxon>
        <taxon>Rhabditophora</taxon>
        <taxon>Macrostomorpha</taxon>
        <taxon>Macrostomida</taxon>
        <taxon>Macrostomidae</taxon>
        <taxon>Macrostomum</taxon>
    </lineage>
</organism>
<feature type="region of interest" description="Disordered" evidence="4">
    <location>
        <begin position="128"/>
        <end position="163"/>
    </location>
</feature>
<accession>A0A1I8JM92</accession>
<dbReference type="WBParaSite" id="snap_masked-unitig_24016-processed-gene-0.0-mRNA-1">
    <property type="protein sequence ID" value="snap_masked-unitig_24016-processed-gene-0.0-mRNA-1"/>
    <property type="gene ID" value="snap_masked-unitig_24016-processed-gene-0.0"/>
</dbReference>
<keyword evidence="2 3" id="KW-0802">TPR repeat</keyword>
<dbReference type="GO" id="GO:0120170">
    <property type="term" value="F:intraciliary transport particle B binding"/>
    <property type="evidence" value="ECO:0007669"/>
    <property type="project" value="TreeGrafter"/>
</dbReference>
<evidence type="ECO:0000256" key="4">
    <source>
        <dbReference type="SAM" id="MobiDB-lite"/>
    </source>
</evidence>
<keyword evidence="3" id="KW-0969">Cilium</keyword>
<name>A0A1I8JM92_9PLAT</name>
<comment type="function">
    <text evidence="3">Required for polyglutamylation of axonemal tubulin. Plays a role in anterograde intraflagellar transport (IFT), the process by which cilia precursors are transported from the base of the cilium to the site of their incorporation at the tip.</text>
</comment>
<dbReference type="PANTHER" id="PTHR20931">
    <property type="entry name" value="TETRATRICOPEPTIDE REPEAT PROTEIN 30"/>
    <property type="match status" value="1"/>
</dbReference>
<evidence type="ECO:0000313" key="5">
    <source>
        <dbReference type="Proteomes" id="UP000095280"/>
    </source>
</evidence>
<dbReference type="GO" id="GO:0005879">
    <property type="term" value="C:axonemal microtubule"/>
    <property type="evidence" value="ECO:0007669"/>
    <property type="project" value="UniProtKB-UniRule"/>
</dbReference>
<evidence type="ECO:0000313" key="6">
    <source>
        <dbReference type="WBParaSite" id="snap_masked-unitig_24016-processed-gene-0.0-mRNA-1"/>
    </source>
</evidence>
<keyword evidence="5" id="KW-1185">Reference proteome</keyword>
<keyword evidence="1" id="KW-0677">Repeat</keyword>
<keyword evidence="3" id="KW-0966">Cell projection</keyword>
<proteinExistence type="inferred from homology"/>
<keyword evidence="3" id="KW-0970">Cilium biogenesis/degradation</keyword>
<dbReference type="Proteomes" id="UP000095280">
    <property type="component" value="Unplaced"/>
</dbReference>
<dbReference type="GO" id="GO:0042073">
    <property type="term" value="P:intraciliary transport"/>
    <property type="evidence" value="ECO:0007669"/>
    <property type="project" value="UniProtKB-UniRule"/>
</dbReference>
<evidence type="ECO:0000256" key="3">
    <source>
        <dbReference type="RuleBase" id="RU367070"/>
    </source>
</evidence>
<sequence>STATRSGERRQPAAHNVPGLAGPRCRCWAIASTRCRTLSPASDSLRAAHALCPDCVEYQLYFAQQPLSGRRLYQQAMKVSASSSMASADEWRRQIEEPAYRSQMLKLEAAIKYDEEDFTGARALVDQCQGLDDPDRPGEPRLPAVQGGNTRRPAPSSPKAMQVDQLPPDLAYNMAVCITNCPPGSAAGLKLSSADIHREGHPRASGARRWYGNEGIERDRPGVEAFKPEGGHRVPNTAQLRAPEAQDALTRMLRALSRSWTPVSDCTNLGLLLATCCWRLYVKTDFHDLAAEVLGARATGGRPSSCCPEPYLMDFLEAVIPGAITSACRSL</sequence>
<dbReference type="InterPro" id="IPR039941">
    <property type="entry name" value="TT30"/>
</dbReference>
<dbReference type="GO" id="GO:0030992">
    <property type="term" value="C:intraciliary transport particle B"/>
    <property type="evidence" value="ECO:0007669"/>
    <property type="project" value="TreeGrafter"/>
</dbReference>
<comment type="subcellular location">
    <subcellularLocation>
        <location evidence="3">Cell projection</location>
        <location evidence="3">Cilium</location>
    </subcellularLocation>
</comment>
<dbReference type="AlphaFoldDB" id="A0A1I8JM92"/>
<evidence type="ECO:0000256" key="2">
    <source>
        <dbReference type="ARBA" id="ARBA00022803"/>
    </source>
</evidence>
<evidence type="ECO:0000256" key="1">
    <source>
        <dbReference type="ARBA" id="ARBA00022737"/>
    </source>
</evidence>